<dbReference type="RefSeq" id="WP_149279043.1">
    <property type="nucleotide sequence ID" value="NZ_CP043506.1"/>
</dbReference>
<dbReference type="EMBL" id="CP043506">
    <property type="protein sequence ID" value="QEO17365.1"/>
    <property type="molecule type" value="Genomic_DNA"/>
</dbReference>
<proteinExistence type="predicted"/>
<dbReference type="KEGG" id="acek:FLP30_06200"/>
<dbReference type="OrthoDB" id="7274329at2"/>
<accession>A0A5C1YPA8</accession>
<keyword evidence="2" id="KW-1185">Reference proteome</keyword>
<name>A0A5C1YPA8_9PROT</name>
<dbReference type="PROSITE" id="PS51257">
    <property type="entry name" value="PROKAR_LIPOPROTEIN"/>
    <property type="match status" value="1"/>
</dbReference>
<protein>
    <submittedName>
        <fullName evidence="1">Uncharacterized protein</fullName>
    </submittedName>
</protein>
<reference evidence="1 2" key="1">
    <citation type="submission" date="2019-09" db="EMBL/GenBank/DDBJ databases">
        <title>Genome sequencing of strain KACC 21233.</title>
        <authorList>
            <person name="Heo J."/>
            <person name="Kim S.-J."/>
            <person name="Kim J.-S."/>
            <person name="Hong S.-B."/>
            <person name="Kwon S.-W."/>
        </authorList>
    </citation>
    <scope>NUCLEOTIDE SEQUENCE [LARGE SCALE GENOMIC DNA]</scope>
    <source>
        <strain evidence="1 2">KACC 21233</strain>
    </source>
</reference>
<dbReference type="AlphaFoldDB" id="A0A5C1YPA8"/>
<organism evidence="1 2">
    <name type="scientific">Acetobacter vaccinii</name>
    <dbReference type="NCBI Taxonomy" id="2592655"/>
    <lineage>
        <taxon>Bacteria</taxon>
        <taxon>Pseudomonadati</taxon>
        <taxon>Pseudomonadota</taxon>
        <taxon>Alphaproteobacteria</taxon>
        <taxon>Acetobacterales</taxon>
        <taxon>Acetobacteraceae</taxon>
        <taxon>Acetobacter</taxon>
    </lineage>
</organism>
<evidence type="ECO:0000313" key="2">
    <source>
        <dbReference type="Proteomes" id="UP000324536"/>
    </source>
</evidence>
<sequence>MAYFNKRETAVPVRVTTALMGVLLVGLAGCTAPLRPSSSSDQSGSFDQPGRGEPIRNFPYKAGIDFAHLENDHADCEVAASQRVPQSMSTQSMPAYTVPEQTLCNQFGARTVCRQTGGQVTGGQVYTIDVNAPARRQVYELCMTHKNYQFVTLPACSRGTDLSTQGKDTVLGSFSSSTCYQVFSSGGFAIGED</sequence>
<evidence type="ECO:0000313" key="1">
    <source>
        <dbReference type="EMBL" id="QEO17365.1"/>
    </source>
</evidence>
<gene>
    <name evidence="1" type="ORF">FLP30_06200</name>
</gene>
<dbReference type="Proteomes" id="UP000324536">
    <property type="component" value="Chromosome"/>
</dbReference>